<dbReference type="GO" id="GO:0016491">
    <property type="term" value="F:oxidoreductase activity"/>
    <property type="evidence" value="ECO:0007669"/>
    <property type="project" value="UniProtKB-KW"/>
</dbReference>
<sequence>MNTDDSRTRFLDISPYVSVPGDLQPELQGDILADVVIVGGGFTGLSTALALHKAGVSAVILERHFCGYGASGRNAGHLTPTICKDLPTAVMLFGNETAGKLASFADHCVESAEQLMLEYGIDCDYQQSGNIMAVVHPSQEARLRKAAAAAMAVGARMHFVEPGEMRERGLPRAFLCGAMEEAGGTLHPGKFILGLRQAALARGIRIYEQTCVTSVSQDKPLRVLTSNGSVSADKLLMASNAYTPEIGRPGERIVPLYVTLFETEPLSDEQLAAIGGWNGREGIYTAHESMESYRLTAQRTIIGGSKNVQYFYDCQPHHHGGEADASKMSVINAFRQCFPALSQLRIAHSWAGWIGMTLNFLPIVGNAGHSDSYFYGVGYNGHGVAQASSMGSLLADKILGKANPWHEIICRKPAYLPPNPWRWAAVRGLLGVVNGIDRRIDRQIVQQAIGRQDCD</sequence>
<dbReference type="STRING" id="364197.SAMN05216296_1643"/>
<protein>
    <submittedName>
        <fullName evidence="3">Glycine/D-amino acid oxidase</fullName>
    </submittedName>
</protein>
<dbReference type="PANTHER" id="PTHR13847:SF281">
    <property type="entry name" value="FAD DEPENDENT OXIDOREDUCTASE DOMAIN-CONTAINING PROTEIN"/>
    <property type="match status" value="1"/>
</dbReference>
<evidence type="ECO:0000313" key="4">
    <source>
        <dbReference type="Proteomes" id="UP000243232"/>
    </source>
</evidence>
<reference evidence="4" key="1">
    <citation type="submission" date="2016-10" db="EMBL/GenBank/DDBJ databases">
        <authorList>
            <person name="Varghese N."/>
            <person name="Submissions S."/>
        </authorList>
    </citation>
    <scope>NUCLEOTIDE SEQUENCE [LARGE SCALE GENOMIC DNA]</scope>
    <source>
        <strain evidence="4">DSM 17875</strain>
    </source>
</reference>
<dbReference type="Proteomes" id="UP000243232">
    <property type="component" value="Chromosome I"/>
</dbReference>
<dbReference type="AlphaFoldDB" id="A0A1H2FKE4"/>
<keyword evidence="1" id="KW-0560">Oxidoreductase</keyword>
<dbReference type="EMBL" id="LT629785">
    <property type="protein sequence ID" value="SDU07827.1"/>
    <property type="molecule type" value="Genomic_DNA"/>
</dbReference>
<dbReference type="Gene3D" id="3.50.50.60">
    <property type="entry name" value="FAD/NAD(P)-binding domain"/>
    <property type="match status" value="1"/>
</dbReference>
<dbReference type="PANTHER" id="PTHR13847">
    <property type="entry name" value="SARCOSINE DEHYDROGENASE-RELATED"/>
    <property type="match status" value="1"/>
</dbReference>
<dbReference type="GO" id="GO:0005737">
    <property type="term" value="C:cytoplasm"/>
    <property type="evidence" value="ECO:0007669"/>
    <property type="project" value="TreeGrafter"/>
</dbReference>
<name>A0A1H2FKE4_9PSED</name>
<dbReference type="InterPro" id="IPR036188">
    <property type="entry name" value="FAD/NAD-bd_sf"/>
</dbReference>
<dbReference type="Gene3D" id="3.30.9.10">
    <property type="entry name" value="D-Amino Acid Oxidase, subunit A, domain 2"/>
    <property type="match status" value="1"/>
</dbReference>
<proteinExistence type="predicted"/>
<dbReference type="Pfam" id="PF01266">
    <property type="entry name" value="DAO"/>
    <property type="match status" value="1"/>
</dbReference>
<evidence type="ECO:0000313" key="3">
    <source>
        <dbReference type="EMBL" id="SDU07827.1"/>
    </source>
</evidence>
<keyword evidence="4" id="KW-1185">Reference proteome</keyword>
<evidence type="ECO:0000259" key="2">
    <source>
        <dbReference type="Pfam" id="PF01266"/>
    </source>
</evidence>
<organism evidence="3 4">
    <name type="scientific">Pseudomonas pohangensis</name>
    <dbReference type="NCBI Taxonomy" id="364197"/>
    <lineage>
        <taxon>Bacteria</taxon>
        <taxon>Pseudomonadati</taxon>
        <taxon>Pseudomonadota</taxon>
        <taxon>Gammaproteobacteria</taxon>
        <taxon>Pseudomonadales</taxon>
        <taxon>Pseudomonadaceae</taxon>
        <taxon>Pseudomonas</taxon>
    </lineage>
</organism>
<dbReference type="InterPro" id="IPR006076">
    <property type="entry name" value="FAD-dep_OxRdtase"/>
</dbReference>
<feature type="domain" description="FAD dependent oxidoreductase" evidence="2">
    <location>
        <begin position="34"/>
        <end position="396"/>
    </location>
</feature>
<evidence type="ECO:0000256" key="1">
    <source>
        <dbReference type="ARBA" id="ARBA00023002"/>
    </source>
</evidence>
<dbReference type="SUPFAM" id="SSF51905">
    <property type="entry name" value="FAD/NAD(P)-binding domain"/>
    <property type="match status" value="1"/>
</dbReference>
<accession>A0A1H2FKE4</accession>
<gene>
    <name evidence="3" type="ORF">SAMN05216296_1643</name>
</gene>
<dbReference type="OrthoDB" id="311718at2"/>
<dbReference type="RefSeq" id="WP_157718819.1">
    <property type="nucleotide sequence ID" value="NZ_LT629785.1"/>
</dbReference>